<dbReference type="GO" id="GO:0005524">
    <property type="term" value="F:ATP binding"/>
    <property type="evidence" value="ECO:0007669"/>
    <property type="project" value="UniProtKB-KW"/>
</dbReference>
<dbReference type="GO" id="GO:0006351">
    <property type="term" value="P:DNA-templated transcription"/>
    <property type="evidence" value="ECO:0007669"/>
    <property type="project" value="InterPro"/>
</dbReference>
<evidence type="ECO:0000256" key="6">
    <source>
        <dbReference type="ARBA" id="ARBA00022953"/>
    </source>
</evidence>
<dbReference type="InterPro" id="IPR043502">
    <property type="entry name" value="DNA/RNA_pol_sf"/>
</dbReference>
<evidence type="ECO:0000256" key="2">
    <source>
        <dbReference type="ARBA" id="ARBA00022679"/>
    </source>
</evidence>
<dbReference type="SUPFAM" id="SSF56672">
    <property type="entry name" value="DNA/RNA polymerases"/>
    <property type="match status" value="1"/>
</dbReference>
<evidence type="ECO:0000256" key="3">
    <source>
        <dbReference type="ARBA" id="ARBA00022695"/>
    </source>
</evidence>
<dbReference type="GO" id="GO:0016787">
    <property type="term" value="F:hydrolase activity"/>
    <property type="evidence" value="ECO:0007669"/>
    <property type="project" value="UniProtKB-KW"/>
</dbReference>
<feature type="compositionally biased region" description="Basic and acidic residues" evidence="8">
    <location>
        <begin position="1030"/>
        <end position="1039"/>
    </location>
</feature>
<name>E9MZX5_9VIRU</name>
<dbReference type="CDD" id="cd23255">
    <property type="entry name" value="Endornaviridae_RdRp"/>
    <property type="match status" value="1"/>
</dbReference>
<keyword evidence="12" id="KW-1185">Reference proteome</keyword>
<dbReference type="RefSeq" id="YP_004123950.1">
    <property type="nucleotide sequence ID" value="NC_014904.1"/>
</dbReference>
<keyword evidence="3" id="KW-0548">Nucleotidyltransferase</keyword>
<evidence type="ECO:0000256" key="7">
    <source>
        <dbReference type="ARBA" id="ARBA00047984"/>
    </source>
</evidence>
<dbReference type="PROSITE" id="PS51743">
    <property type="entry name" value="ALPHAVIRUS_MT"/>
    <property type="match status" value="1"/>
</dbReference>
<dbReference type="InterPro" id="IPR002588">
    <property type="entry name" value="Alphavirus-like_MT_dom"/>
</dbReference>
<dbReference type="KEGG" id="vg:10100604"/>
<dbReference type="InterPro" id="IPR007094">
    <property type="entry name" value="RNA-dir_pol_PSvirus"/>
</dbReference>
<evidence type="ECO:0000313" key="12">
    <source>
        <dbReference type="Proteomes" id="UP000242538"/>
    </source>
</evidence>
<dbReference type="Pfam" id="PF01660">
    <property type="entry name" value="Vmethyltransf"/>
    <property type="match status" value="1"/>
</dbReference>
<keyword evidence="1" id="KW-0696">RNA-directed RNA polymerase</keyword>
<feature type="region of interest" description="Disordered" evidence="8">
    <location>
        <begin position="1134"/>
        <end position="1203"/>
    </location>
</feature>
<protein>
    <submittedName>
        <fullName evidence="11">Polyprotein</fullName>
    </submittedName>
</protein>
<feature type="compositionally biased region" description="Basic and acidic residues" evidence="8">
    <location>
        <begin position="1079"/>
        <end position="1092"/>
    </location>
</feature>
<feature type="region of interest" description="Disordered" evidence="8">
    <location>
        <begin position="1324"/>
        <end position="1352"/>
    </location>
</feature>
<dbReference type="GO" id="GO:0016556">
    <property type="term" value="P:mRNA modification"/>
    <property type="evidence" value="ECO:0007669"/>
    <property type="project" value="InterPro"/>
</dbReference>
<feature type="compositionally biased region" description="Polar residues" evidence="8">
    <location>
        <begin position="1327"/>
        <end position="1344"/>
    </location>
</feature>
<dbReference type="Pfam" id="PF00978">
    <property type="entry name" value="RdRP_2"/>
    <property type="match status" value="1"/>
</dbReference>
<evidence type="ECO:0000259" key="10">
    <source>
        <dbReference type="PROSITE" id="PS51743"/>
    </source>
</evidence>
<evidence type="ECO:0000259" key="9">
    <source>
        <dbReference type="PROSITE" id="PS50507"/>
    </source>
</evidence>
<organism evidence="11 12">
    <name type="scientific">Tuber aestivum betaendornavirus</name>
    <dbReference type="NCBI Taxonomy" id="941765"/>
    <lineage>
        <taxon>Viruses</taxon>
        <taxon>Riboviria</taxon>
        <taxon>Orthornavirae</taxon>
        <taxon>Kitrinoviricota</taxon>
        <taxon>Alsuviricetes</taxon>
        <taxon>Martellivirales</taxon>
        <taxon>Endornaviridae</taxon>
        <taxon>Betaendornavirus</taxon>
        <taxon>Betaendornavirus tuberis</taxon>
    </lineage>
</organism>
<dbReference type="GO" id="GO:0003723">
    <property type="term" value="F:RNA binding"/>
    <property type="evidence" value="ECO:0007669"/>
    <property type="project" value="InterPro"/>
</dbReference>
<evidence type="ECO:0000256" key="8">
    <source>
        <dbReference type="SAM" id="MobiDB-lite"/>
    </source>
</evidence>
<dbReference type="InterPro" id="IPR001788">
    <property type="entry name" value="RNA-dep_RNA_pol_alsuvir"/>
</dbReference>
<keyword evidence="2" id="KW-0808">Transferase</keyword>
<feature type="domain" description="RdRp catalytic" evidence="9">
    <location>
        <begin position="2914"/>
        <end position="3027"/>
    </location>
</feature>
<dbReference type="GO" id="GO:0003968">
    <property type="term" value="F:RNA-directed RNA polymerase activity"/>
    <property type="evidence" value="ECO:0007669"/>
    <property type="project" value="UniProtKB-KW"/>
</dbReference>
<dbReference type="GO" id="GO:0008174">
    <property type="term" value="F:mRNA methyltransferase activity"/>
    <property type="evidence" value="ECO:0007669"/>
    <property type="project" value="UniProtKB-UniRule"/>
</dbReference>
<reference evidence="11 12" key="1">
    <citation type="journal article" date="2011" name="Arch. Virol.">
        <title>Complete genome sequence of the first endornavirus from the ascocarp of the ectomycorrhizal fungus Tuber aestivum Vittad.</title>
        <authorList>
            <person name="Stielow B."/>
            <person name="Klenk H.P."/>
            <person name="Menzel W."/>
        </authorList>
    </citation>
    <scope>NUCLEOTIDE SEQUENCE [LARGE SCALE GENOMIC DNA]</scope>
    <source>
        <strain evidence="11">Jaszag</strain>
    </source>
</reference>
<dbReference type="SUPFAM" id="SSF52540">
    <property type="entry name" value="P-loop containing nucleoside triphosphate hydrolases"/>
    <property type="match status" value="1"/>
</dbReference>
<keyword evidence="4" id="KW-0378">Hydrolase</keyword>
<dbReference type="GO" id="GO:0039694">
    <property type="term" value="P:viral RNA genome replication"/>
    <property type="evidence" value="ECO:0007669"/>
    <property type="project" value="InterPro"/>
</dbReference>
<comment type="catalytic activity">
    <reaction evidence="7">
        <text>ATP + H2O = ADP + phosphate + H(+)</text>
        <dbReference type="Rhea" id="RHEA:13065"/>
        <dbReference type="ChEBI" id="CHEBI:15377"/>
        <dbReference type="ChEBI" id="CHEBI:15378"/>
        <dbReference type="ChEBI" id="CHEBI:30616"/>
        <dbReference type="ChEBI" id="CHEBI:43474"/>
        <dbReference type="ChEBI" id="CHEBI:456216"/>
        <dbReference type="EC" id="3.6.4.13"/>
    </reaction>
</comment>
<feature type="compositionally biased region" description="Basic and acidic residues" evidence="8">
    <location>
        <begin position="1158"/>
        <end position="1167"/>
    </location>
</feature>
<dbReference type="Proteomes" id="UP000242538">
    <property type="component" value="Segment"/>
</dbReference>
<feature type="domain" description="Alphavirus-like MT" evidence="10">
    <location>
        <begin position="252"/>
        <end position="460"/>
    </location>
</feature>
<dbReference type="InterPro" id="IPR027417">
    <property type="entry name" value="P-loop_NTPase"/>
</dbReference>
<evidence type="ECO:0000313" key="11">
    <source>
        <dbReference type="EMBL" id="ADU64759.1"/>
    </source>
</evidence>
<dbReference type="Pfam" id="PF00270">
    <property type="entry name" value="DEAD"/>
    <property type="match status" value="1"/>
</dbReference>
<accession>E9MZX5</accession>
<sequence length="3217" mass="364128">MLDQGKTQFLKPEPVEGYCWHALGLDYENKVSNHEAAKTMKASLKLNGMLSSDAMTMAMHKKFSPNRQMCVDIDDVVEDYAKKVKQLENYLDEPVNDLDLDYANSGMFTFSMTRYRVSVRESYTTSSLNLGGNVFEKTVVTTTIHVVRHDTGINPKNMLDLLIFYFRTPGKTVIGYDGDSVPTEAESMAVFLKATSSSMQHNSDFQNRLKEKQKRVLAHGMRAKGTSPIPVPQNRIDLVPQLQAEFPQFDFFPSSSLVSPHPYHHVSRMAVTNTLVDYFPSNIPLFDVGGKFDRHIHAGNYNVHSCFKVEDPVDFARGVDNMLSLVKKRLTKINSVRPGENEEAIQAMLSITDGSHKYFCFEDAENCQVKPSDEIGFSMSMSVDTLWFLSMETLGNIYVQKKIIKAKHALTIPDGLLWKDEGKLSRGEGTWAKRNGKLIMNFNGGSHVYVNSVNTIMMYLTSPFFIYEDFVIVNRVDGRLGPYTIFNHHVIPKTDFVETMSSSSLHAVWSSSDPDIVIMKVPKIDIFKPVTLLFSEPFSLVKQEINFKFMERLKLKLLSDMSFEEVLEHCQGLMTSRFLSTTGYTKRFNMTAESVRNHAIIAFWEAHELTEAFQPLVKRASQKIHSLHWWTQAWNAIKQVFIKMGREFDPSENSELTKLIEQGSHRDFEIESLLADTMQELDHLRSIVNNGTSSSIFQINAPYYALVYGDGAKNILTNVNNLLCHPDFKRIHMHEMASNDETPVTTAEFVPCVFPEGFAPVADHSVKHQHVLPFSKNSTGICKSCGIFSTLFGQQCVLCSRVAKCVGANNSCPHAHSKKNEHCCGLDNCSHHEPGVFVNWVTCFCCLIPSVTNPCLVCDNTDILKPLNNPNEPELNNDGQQVLPEFNPDQEETQTINPSKKAEGPSTTKVQPEETGNRIDPNVTNADLAKHVEFKRLDGTKAGAWVLCWKVREICAPVPGSTTYQHQHNCPVCGNTYEHAHSYKKLTHSRRLRDCKCLKPSRINMLMNIMQSDIREKTKTPAKNFPTQTDKTEENREQQTVEGGNKLSDVGDLTPSQPYEHDNGEKGIVEKPSPSAQAPDERSLLESEKEKGVISANNNIEPVGSGVPSIEPSISNFFPVLPLTKEFPWPSSVALGKNKSNEKEEESPQDEPGAIEETTGKKDGEKESLDEEKDVEHAPVPVAVGEKAYEVPPPSIPSDLDSDSENGDFSVAMEFDWGFDGEGFKSVKPCHVMDRELHCHQCRVCGSFYSHSHRFTSVFHKQYLAECPVCESGVKLTVVSTLIDSEGTSHLQDFQDNDEDWVDTMIDYQRQLIKGKFINEPGDLSRTKSSNIPTVSPSLPSSQPVADLPRSSESSQLIPAHLVTLKENLKFMLNENPHRSLNKLSFKPKSIITRVNVLVRTLVENSEDGKCGAASLSLTLEEEDVARLSSEIEECTGKPDFWDKRELGVHALSYRYNLVVAHNSGSYLYYGDSTSDEYILVVHMYSLTGKLHWQQGSGLISPSAREFSDEYNNMARAVVHLYNQSPENTKKVKTFSEIPMMAGWFSNPRDLLAMSNPVVLTLLETFGADFIDGQLIHKSQQFKSSILHYITVQDGLLLIAAPTGHGKTTRIHSELVRNVLSKSGKTLIVTPSRATITGSFEYIAELNKCSVAGRANQQWYASPKKFEKTPWAADIVLLTVDSMYDYVTKVIQGDQRPWGERYLFLDEFHDMTWKYATIVKRLGPEITGIMTATLTPELASVDTKYQVTMKLSAMEPYVEESDDKMGAFVVVGKKTDCYLPETHLSLPHDVNKNLKIEDMTKGVPLNSDSIGMAKLANITSGIGTNAVTTGSTIQHAKLWVDKGIRYKVSWKPENVYSPNRKGENSHLVDVVPQQYSLSDMLQSRGRVINQMDLMKRRFKLITAAGVGPSKSSNYRKKTTKFNKENSFYLSDRDVIDAFNKSKVSDFDDFMIERLEGIMRAGTPGDWKHDTDSETNDGNEDENEFVPEVLTLHHNNDDLEDDEAAVDPLINWVTKVATKGKNYITTAADHFISWLKTTFGIAIGSLKTITPVLASFFRRLIGYANTPCKILIANFLKLGKFSVNLVKRIINWTMMKLGVLIGIDCLEDLSDLIDDMIDNYGVSMDSKNPSLKTFFGHDDQSVENEAVENDMECIQQQRKSQTLLINKCKLKMPKGHHLAKLVSKIMKEKDLTDEEKKLFITGKAVSYCNTKGKAMEPVTWENVCKYGGKDPKEWCIYFTFWHKMIPCPVKFYNLGGHVLAFLGPVTGLWTMKEGKSTDIHWMMDRASIGDEWSSTIAAKLNSIGGSPFEGFKEFLLSLLNSFMGACKRWKDNLAMKYEVLIGKKTKWSSGRRRQGKVIMKSRWYNDERWNIQYKTTLFKKPSSTNLVEHWLYKPDDNFEMDIILTWENKTHEIEIFHSSHMNKYQVERCVKDCVLTSVYSTSIQPKDSRGGKTAEDYYKKLIGRVYAKPTVSDSVNKLIKRVVLNNPLMMQFEAGLQEISDTLVNDRQIEKELMEPGPSTDVTRFYEGRQIIYAPSGCGKTFTTDLLNKEYGETKLVDIDTLLTINDMTNLDSIVWDWSAVKSQYVLAFNNWVKDPNSKGKVLMCHSPEQTGYKKGLIVLPTYDLKKTWAPNNLKSLKRIAKARRGFDVVTVNSYNDFTNAIKDYITCFNDDFEDSAKFLSNTIDSIEGDEFFNLNKDSTTQTLLRTPAEGKVALKNDDDLKLGTERFYVLGNLPEVNRPTLDNAAYSLMNAITTRLHGIETLRKDKIETSEYLELFRKFIVTQEFDSNIPTWANHLIRPNLESTRDWLINKGNLAANLAKIYRYSMSNIERFDPKRARAHFKSENLMKEMVLSATEQIGRVIVWHEQHISSIICPLMQEAKYRLKSVLKTKHVYYDGMNVTSLNSHLKTLKKSKHIICLDLSKQDRQTDRPLLETEHELMRLLGVDPLVIEYLKQAEDKFILRTSNNISSIRPGMRWTGGEMTAIGNEIRNLLLLADLEAHGLIIDNSLTLGDDSMLFCDNELDEEVIKRIAMERHNVRCTYESNHPDMGLFVQLIVGWVEGSGYCATPSWWRLDEKLTVSKHSPGSLEHLAKSHSFLMMVGYDSDTAKASNILGMRVFINLGTTAYERLRLNAYQFENDELTALQVKRNLLSKITNPLIRVMKIKLMVNSKKKTPLYAEDEIKLNFNWETNVIDESMAKKKKDLIKSLEKLISRGG</sequence>
<proteinExistence type="predicted"/>
<dbReference type="GO" id="GO:0006396">
    <property type="term" value="P:RNA processing"/>
    <property type="evidence" value="ECO:0007669"/>
    <property type="project" value="InterPro"/>
</dbReference>
<feature type="region of interest" description="Disordered" evidence="8">
    <location>
        <begin position="1012"/>
        <end position="1103"/>
    </location>
</feature>
<dbReference type="GeneID" id="10100604"/>
<evidence type="ECO:0000256" key="4">
    <source>
        <dbReference type="ARBA" id="ARBA00022801"/>
    </source>
</evidence>
<keyword evidence="6" id="KW-0693">Viral RNA replication</keyword>
<dbReference type="EMBL" id="HQ380014">
    <property type="protein sequence ID" value="ADU64759.1"/>
    <property type="molecule type" value="Genomic_RNA"/>
</dbReference>
<dbReference type="Gene3D" id="3.40.50.300">
    <property type="entry name" value="P-loop containing nucleotide triphosphate hydrolases"/>
    <property type="match status" value="1"/>
</dbReference>
<feature type="region of interest" description="Disordered" evidence="8">
    <location>
        <begin position="889"/>
        <end position="922"/>
    </location>
</feature>
<keyword evidence="5" id="KW-0067">ATP-binding</keyword>
<evidence type="ECO:0000256" key="1">
    <source>
        <dbReference type="ARBA" id="ARBA00022484"/>
    </source>
</evidence>
<evidence type="ECO:0000256" key="5">
    <source>
        <dbReference type="ARBA" id="ARBA00022840"/>
    </source>
</evidence>
<dbReference type="GO" id="GO:0003724">
    <property type="term" value="F:RNA helicase activity"/>
    <property type="evidence" value="ECO:0007669"/>
    <property type="project" value="UniProtKB-EC"/>
</dbReference>
<keyword evidence="5" id="KW-0547">Nucleotide-binding</keyword>
<feature type="compositionally biased region" description="Basic and acidic residues" evidence="8">
    <location>
        <begin position="1059"/>
        <end position="1069"/>
    </location>
</feature>
<dbReference type="PROSITE" id="PS50507">
    <property type="entry name" value="RDRP_SSRNA_POS"/>
    <property type="match status" value="1"/>
</dbReference>
<dbReference type="InterPro" id="IPR011545">
    <property type="entry name" value="DEAD/DEAH_box_helicase_dom"/>
</dbReference>